<evidence type="ECO:0008006" key="4">
    <source>
        <dbReference type="Google" id="ProtNLM"/>
    </source>
</evidence>
<dbReference type="EMBL" id="BAABCW010000010">
    <property type="protein sequence ID" value="GAA3510756.1"/>
    <property type="molecule type" value="Genomic_DNA"/>
</dbReference>
<keyword evidence="3" id="KW-1185">Reference proteome</keyword>
<dbReference type="SMART" id="SM00710">
    <property type="entry name" value="PbH1"/>
    <property type="match status" value="8"/>
</dbReference>
<name>A0ABP6UKU4_9FLAO</name>
<reference evidence="3" key="1">
    <citation type="journal article" date="2019" name="Int. J. Syst. Evol. Microbiol.">
        <title>The Global Catalogue of Microorganisms (GCM) 10K type strain sequencing project: providing services to taxonomists for standard genome sequencing and annotation.</title>
        <authorList>
            <consortium name="The Broad Institute Genomics Platform"/>
            <consortium name="The Broad Institute Genome Sequencing Center for Infectious Disease"/>
            <person name="Wu L."/>
            <person name="Ma J."/>
        </authorList>
    </citation>
    <scope>NUCLEOTIDE SEQUENCE [LARGE SCALE GENOMIC DNA]</scope>
    <source>
        <strain evidence="3">JCM 17106</strain>
    </source>
</reference>
<sequence length="592" mass="65401">MGSCSKDTESETSDSPQTVDQEEEEPSTVIASFITTNDFDLPSQNSDGFTILTPSSDSKIVYVDSNSGNDTTGEVYDSNAQEIGQNMLMPTTSIKPFASIDAAKSNMRNDAPDIMLLAAGGVWDVGLTVTRGRSNEERSIYAAYGSGSRPLLRTGDGRGILNKQISNTIISGIKFWAHTRDDEGPYFENQEGSDGFNFYTRDDAAIENVLIEDCMFRSYKNNVLTGATDATRLPFDKFVMRRNIISRNYATNGQGHSQGIYYNGEGASGGTSVLLEENIFDHNGWRLQSYSPGQDATDGQATYFNHNTYFANAKGVLFYGNIFLRASSIGTKWTANNGESSAQDIAIIDNLFIDGELGISMGGNNPGAYRFKDILISNNVLLNVGESRPTNRNLAWNISASDWDGGTISENLILHQENDQVTSTYGIALSSSTAMRDVFVSKNIIYGLSGASDKNRGLLIANGSGNATNIDITENYLHNSESSGLITFNNQDGFFFSGNFYNSSRVQEWFGVEEVWQNFDTWLEEIENDAEVFDTDIWANPERDIEMYTSTLGLGNTKQKFIDQLYLQSRANWNPALTAPFINRWIREGFAR</sequence>
<comment type="caution">
    <text evidence="2">The sequence shown here is derived from an EMBL/GenBank/DDBJ whole genome shotgun (WGS) entry which is preliminary data.</text>
</comment>
<dbReference type="InterPro" id="IPR006626">
    <property type="entry name" value="PbH1"/>
</dbReference>
<protein>
    <recommendedName>
        <fullName evidence="4">Right handed beta helix domain-containing protein</fullName>
    </recommendedName>
</protein>
<proteinExistence type="predicted"/>
<evidence type="ECO:0000313" key="2">
    <source>
        <dbReference type="EMBL" id="GAA3510756.1"/>
    </source>
</evidence>
<gene>
    <name evidence="2" type="ORF">GCM10022393_25440</name>
</gene>
<dbReference type="SUPFAM" id="SSF51126">
    <property type="entry name" value="Pectin lyase-like"/>
    <property type="match status" value="1"/>
</dbReference>
<evidence type="ECO:0000256" key="1">
    <source>
        <dbReference type="SAM" id="MobiDB-lite"/>
    </source>
</evidence>
<feature type="region of interest" description="Disordered" evidence="1">
    <location>
        <begin position="1"/>
        <end position="27"/>
    </location>
</feature>
<dbReference type="Proteomes" id="UP001500459">
    <property type="component" value="Unassembled WGS sequence"/>
</dbReference>
<evidence type="ECO:0000313" key="3">
    <source>
        <dbReference type="Proteomes" id="UP001500459"/>
    </source>
</evidence>
<dbReference type="InterPro" id="IPR011050">
    <property type="entry name" value="Pectin_lyase_fold/virulence"/>
</dbReference>
<organism evidence="2 3">
    <name type="scientific">Aquimarina addita</name>
    <dbReference type="NCBI Taxonomy" id="870485"/>
    <lineage>
        <taxon>Bacteria</taxon>
        <taxon>Pseudomonadati</taxon>
        <taxon>Bacteroidota</taxon>
        <taxon>Flavobacteriia</taxon>
        <taxon>Flavobacteriales</taxon>
        <taxon>Flavobacteriaceae</taxon>
        <taxon>Aquimarina</taxon>
    </lineage>
</organism>
<accession>A0ABP6UKU4</accession>